<dbReference type="GO" id="GO:0004812">
    <property type="term" value="F:aminoacyl-tRNA ligase activity"/>
    <property type="evidence" value="ECO:0007669"/>
    <property type="project" value="UniProtKB-KW"/>
</dbReference>
<proteinExistence type="predicted"/>
<sequence length="74" mass="7922">ADPDAFGGRARGELKLAVVDAVVRGLHGVRDRYLELLTRDGGGYLDEVALQGALKARESAEKTMRVVREAVGLS</sequence>
<dbReference type="SUPFAM" id="SSF52374">
    <property type="entry name" value="Nucleotidylyl transferase"/>
    <property type="match status" value="1"/>
</dbReference>
<dbReference type="OrthoDB" id="15808at2759"/>
<gene>
    <name evidence="1" type="ORF">MAPG_06622</name>
</gene>
<keyword evidence="1" id="KW-0436">Ligase</keyword>
<protein>
    <submittedName>
        <fullName evidence="1">Tryptophanyl-tRNA synthetase</fullName>
    </submittedName>
</protein>
<dbReference type="EMBL" id="GL876970">
    <property type="protein sequence ID" value="KLU87627.1"/>
    <property type="molecule type" value="Genomic_DNA"/>
</dbReference>
<evidence type="ECO:0000313" key="1">
    <source>
        <dbReference type="EMBL" id="KLU87627.1"/>
    </source>
</evidence>
<reference evidence="1" key="1">
    <citation type="submission" date="2010-05" db="EMBL/GenBank/DDBJ databases">
        <title>The Genome Sequence of Magnaporthe poae strain ATCC 64411.</title>
        <authorList>
            <consortium name="The Broad Institute Genome Sequencing Platform"/>
            <consortium name="Broad Institute Genome Sequencing Center for Infectious Disease"/>
            <person name="Ma L.-J."/>
            <person name="Dead R."/>
            <person name="Young S."/>
            <person name="Zeng Q."/>
            <person name="Koehrsen M."/>
            <person name="Alvarado L."/>
            <person name="Berlin A."/>
            <person name="Chapman S.B."/>
            <person name="Chen Z."/>
            <person name="Freedman E."/>
            <person name="Gellesch M."/>
            <person name="Goldberg J."/>
            <person name="Griggs A."/>
            <person name="Gujja S."/>
            <person name="Heilman E.R."/>
            <person name="Heiman D."/>
            <person name="Hepburn T."/>
            <person name="Howarth C."/>
            <person name="Jen D."/>
            <person name="Larson L."/>
            <person name="Mehta T."/>
            <person name="Neiman D."/>
            <person name="Pearson M."/>
            <person name="Roberts A."/>
            <person name="Saif S."/>
            <person name="Shea T."/>
            <person name="Shenoy N."/>
            <person name="Sisk P."/>
            <person name="Stolte C."/>
            <person name="Sykes S."/>
            <person name="Walk T."/>
            <person name="White J."/>
            <person name="Yandava C."/>
            <person name="Haas B."/>
            <person name="Nusbaum C."/>
            <person name="Birren B."/>
        </authorList>
    </citation>
    <scope>NUCLEOTIDE SEQUENCE</scope>
    <source>
        <strain evidence="1">ATCC 64411</strain>
    </source>
</reference>
<organism evidence="1">
    <name type="scientific">Magnaporthiopsis poae (strain ATCC 64411 / 73-15)</name>
    <name type="common">Kentucky bluegrass fungus</name>
    <name type="synonym">Magnaporthe poae</name>
    <dbReference type="NCBI Taxonomy" id="644358"/>
    <lineage>
        <taxon>Eukaryota</taxon>
        <taxon>Fungi</taxon>
        <taxon>Dikarya</taxon>
        <taxon>Ascomycota</taxon>
        <taxon>Pezizomycotina</taxon>
        <taxon>Sordariomycetes</taxon>
        <taxon>Sordariomycetidae</taxon>
        <taxon>Magnaporthales</taxon>
        <taxon>Magnaporthaceae</taxon>
        <taxon>Magnaporthiopsis</taxon>
    </lineage>
</organism>
<name>A0A0H2TVT0_MAGP6</name>
<dbReference type="AlphaFoldDB" id="A0A0H2TVT0"/>
<feature type="non-terminal residue" evidence="1">
    <location>
        <position position="1"/>
    </location>
</feature>
<dbReference type="VEuPathDB" id="FungiDB:MAPG_06622"/>
<reference evidence="1" key="2">
    <citation type="submission" date="2011-03" db="EMBL/GenBank/DDBJ databases">
        <title>Annotation of Magnaporthe poae ATCC 64411.</title>
        <authorList>
            <person name="Ma L.-J."/>
            <person name="Dead R."/>
            <person name="Young S.K."/>
            <person name="Zeng Q."/>
            <person name="Gargeya S."/>
            <person name="Fitzgerald M."/>
            <person name="Haas B."/>
            <person name="Abouelleil A."/>
            <person name="Alvarado L."/>
            <person name="Arachchi H.M."/>
            <person name="Berlin A."/>
            <person name="Brown A."/>
            <person name="Chapman S.B."/>
            <person name="Chen Z."/>
            <person name="Dunbar C."/>
            <person name="Freedman E."/>
            <person name="Gearin G."/>
            <person name="Gellesch M."/>
            <person name="Goldberg J."/>
            <person name="Griggs A."/>
            <person name="Gujja S."/>
            <person name="Heiman D."/>
            <person name="Howarth C."/>
            <person name="Larson L."/>
            <person name="Lui A."/>
            <person name="MacDonald P.J.P."/>
            <person name="Mehta T."/>
            <person name="Montmayeur A."/>
            <person name="Murphy C."/>
            <person name="Neiman D."/>
            <person name="Pearson M."/>
            <person name="Priest M."/>
            <person name="Roberts A."/>
            <person name="Saif S."/>
            <person name="Shea T."/>
            <person name="Shenoy N."/>
            <person name="Sisk P."/>
            <person name="Stolte C."/>
            <person name="Sykes S."/>
            <person name="Yandava C."/>
            <person name="Wortman J."/>
            <person name="Nusbaum C."/>
            <person name="Birren B."/>
        </authorList>
    </citation>
    <scope>NUCLEOTIDE SEQUENCE</scope>
    <source>
        <strain evidence="1">ATCC 64411</strain>
    </source>
</reference>
<accession>A0A0H2TVT0</accession>
<keyword evidence="1" id="KW-0030">Aminoacyl-tRNA synthetase</keyword>